<protein>
    <submittedName>
        <fullName evidence="2">UDENN domain-containing protein</fullName>
    </submittedName>
</protein>
<name>A0AC34QRT4_9BILA</name>
<accession>A0AC34QRT4</accession>
<proteinExistence type="predicted"/>
<evidence type="ECO:0000313" key="1">
    <source>
        <dbReference type="Proteomes" id="UP000887576"/>
    </source>
</evidence>
<sequence length="348" mass="39581">MTTDTDLTLVDYFAVVGLDKTSGLKPDPSWEFLAELSGTVPANERLPPLERAYQSKVLAHFPEKRRGLLFPPEISSLCMPKGLKFYTETKVPMNPEFHSFVITREDGTRMNGCALTLFEEVKDDTIKQAMFDLQMAHVKQLAAAECSSGDIYDIKDETIKQAMFDLQMAHVKQLAAAECSSGDIYDSRVRQQPGTVSFGNHTMPRHISAKRNRQKRISYYDNTSKPIFVSKCIALLTRIPMVFTPEKILRTLAEVIKPNCHSLPVPLESFIYWVLHEVPLPIPGTTLQLNYSGIDLIVIRPPANDLPFFDYPLQHLFKYVSVDKLLKLFTCFLLEHQILLCSKHMDRL</sequence>
<reference evidence="2" key="1">
    <citation type="submission" date="2022-11" db="UniProtKB">
        <authorList>
            <consortium name="WormBaseParasite"/>
        </authorList>
    </citation>
    <scope>IDENTIFICATION</scope>
</reference>
<dbReference type="WBParaSite" id="JU765_v2.g18795.t1">
    <property type="protein sequence ID" value="JU765_v2.g18795.t1"/>
    <property type="gene ID" value="JU765_v2.g18795"/>
</dbReference>
<organism evidence="1 2">
    <name type="scientific">Panagrolaimus sp. JU765</name>
    <dbReference type="NCBI Taxonomy" id="591449"/>
    <lineage>
        <taxon>Eukaryota</taxon>
        <taxon>Metazoa</taxon>
        <taxon>Ecdysozoa</taxon>
        <taxon>Nematoda</taxon>
        <taxon>Chromadorea</taxon>
        <taxon>Rhabditida</taxon>
        <taxon>Tylenchina</taxon>
        <taxon>Panagrolaimomorpha</taxon>
        <taxon>Panagrolaimoidea</taxon>
        <taxon>Panagrolaimidae</taxon>
        <taxon>Panagrolaimus</taxon>
    </lineage>
</organism>
<dbReference type="Proteomes" id="UP000887576">
    <property type="component" value="Unplaced"/>
</dbReference>
<evidence type="ECO:0000313" key="2">
    <source>
        <dbReference type="WBParaSite" id="JU765_v2.g18795.t1"/>
    </source>
</evidence>